<gene>
    <name evidence="2" type="ORF">MCOR_54365</name>
</gene>
<feature type="transmembrane region" description="Helical" evidence="1">
    <location>
        <begin position="277"/>
        <end position="295"/>
    </location>
</feature>
<evidence type="ECO:0008006" key="4">
    <source>
        <dbReference type="Google" id="ProtNLM"/>
    </source>
</evidence>
<organism evidence="2 3">
    <name type="scientific">Mytilus coruscus</name>
    <name type="common">Sea mussel</name>
    <dbReference type="NCBI Taxonomy" id="42192"/>
    <lineage>
        <taxon>Eukaryota</taxon>
        <taxon>Metazoa</taxon>
        <taxon>Spiralia</taxon>
        <taxon>Lophotrochozoa</taxon>
        <taxon>Mollusca</taxon>
        <taxon>Bivalvia</taxon>
        <taxon>Autobranchia</taxon>
        <taxon>Pteriomorphia</taxon>
        <taxon>Mytilida</taxon>
        <taxon>Mytiloidea</taxon>
        <taxon>Mytilidae</taxon>
        <taxon>Mytilinae</taxon>
        <taxon>Mytilus</taxon>
    </lineage>
</organism>
<evidence type="ECO:0000256" key="1">
    <source>
        <dbReference type="SAM" id="Phobius"/>
    </source>
</evidence>
<name>A0A6J8ET46_MYTCO</name>
<dbReference type="AlphaFoldDB" id="A0A6J8ET46"/>
<dbReference type="Proteomes" id="UP000507470">
    <property type="component" value="Unassembled WGS sequence"/>
</dbReference>
<proteinExistence type="predicted"/>
<dbReference type="EMBL" id="CACVKT020009544">
    <property type="protein sequence ID" value="CAC5422311.1"/>
    <property type="molecule type" value="Genomic_DNA"/>
</dbReference>
<keyword evidence="1" id="KW-1133">Transmembrane helix</keyword>
<protein>
    <recommendedName>
        <fullName evidence="4">Farnesoic acid O-methyl transferase domain-containing protein</fullName>
    </recommendedName>
</protein>
<evidence type="ECO:0000313" key="2">
    <source>
        <dbReference type="EMBL" id="CAC5422311.1"/>
    </source>
</evidence>
<evidence type="ECO:0000313" key="3">
    <source>
        <dbReference type="Proteomes" id="UP000507470"/>
    </source>
</evidence>
<sequence>MNQALPKEFVITDPEEKSLKEEGIIHSDMNYLQFSAKGIRDAHLSFDINRYLVIIGGWRNSKTSLHLRGLIEPIDEYHGPILERNIYNSFWMSWNRSHMYIGQGNTSGHNILLIGISKCSPDAVDIRLHSEFGVTVHWLINDADKDDWLLNTDLYCDNTSTSTGGPIEYYTYVPNILPSTQKTSNIFADTDSTEQDLYTSTKLSSSTPNSACECPCYKLRNQETTECSIAEQEMHIRKRLEELENVIRINPKTTNKYRATRISAADDRFSAKVTGCIGVFIICLFIGIVVLFDAIRFCQLMF</sequence>
<keyword evidence="3" id="KW-1185">Reference proteome</keyword>
<dbReference type="OrthoDB" id="6146277at2759"/>
<accession>A0A6J8ET46</accession>
<reference evidence="2 3" key="1">
    <citation type="submission" date="2020-06" db="EMBL/GenBank/DDBJ databases">
        <authorList>
            <person name="Li R."/>
            <person name="Bekaert M."/>
        </authorList>
    </citation>
    <scope>NUCLEOTIDE SEQUENCE [LARGE SCALE GENOMIC DNA]</scope>
    <source>
        <strain evidence="3">wild</strain>
    </source>
</reference>
<keyword evidence="1" id="KW-0812">Transmembrane</keyword>
<keyword evidence="1" id="KW-0472">Membrane</keyword>